<evidence type="ECO:0000256" key="8">
    <source>
        <dbReference type="ARBA" id="ARBA00023145"/>
    </source>
</evidence>
<dbReference type="PROSITE" id="PS00135">
    <property type="entry name" value="TRYPSIN_SER"/>
    <property type="match status" value="1"/>
</dbReference>
<dbReference type="SUPFAM" id="SSF50494">
    <property type="entry name" value="Trypsin-like serine proteases"/>
    <property type="match status" value="1"/>
</dbReference>
<evidence type="ECO:0000256" key="2">
    <source>
        <dbReference type="ARBA" id="ARBA00022525"/>
    </source>
</evidence>
<keyword evidence="7" id="KW-0106">Calcium</keyword>
<comment type="subcellular location">
    <subcellularLocation>
        <location evidence="1">Secreted</location>
    </subcellularLocation>
</comment>
<evidence type="ECO:0000256" key="4">
    <source>
        <dbReference type="ARBA" id="ARBA00022723"/>
    </source>
</evidence>
<dbReference type="InterPro" id="IPR018114">
    <property type="entry name" value="TRYPSIN_HIS"/>
</dbReference>
<keyword evidence="8" id="KW-0865">Zymogen</keyword>
<dbReference type="PANTHER" id="PTHR24264:SF65">
    <property type="entry name" value="SRCR DOMAIN-CONTAINING PROTEIN"/>
    <property type="match status" value="1"/>
</dbReference>
<dbReference type="Pfam" id="PF00089">
    <property type="entry name" value="Trypsin"/>
    <property type="match status" value="1"/>
</dbReference>
<keyword evidence="5 10" id="KW-0378">Hydrolase</keyword>
<dbReference type="SMART" id="SM00020">
    <property type="entry name" value="Tryp_SPc"/>
    <property type="match status" value="1"/>
</dbReference>
<sequence>MFIYFFWVMFMQCFPLLCILFIQVRANSEIDNHPAWKFIPTDVCGVTRYVHNSGRIINGKNAKLGQFPWIARLGFQNFFTRRIKFNCAGTLITEIHVITAGHCGSSHDVVRLGEHDTTTKFDCTEDDICTTYQDINIKKYIFNKFDKEKLNHDICLILLEKPAKFNDFVKPACLPRGTLLDLDLIGIHAHIAGWGYTNSTLETEATTLQYISVPIVDSSKCDKIYVHQLTEYQCCAGYPKGKDSCNGDSGGPMTKSFKVDNVKRCYLIGVVSYGRSDCGAGPAVYTLICKYMLTILDNIKE</sequence>
<dbReference type="InterPro" id="IPR043504">
    <property type="entry name" value="Peptidase_S1_PA_chymotrypsin"/>
</dbReference>
<dbReference type="GO" id="GO:0006508">
    <property type="term" value="P:proteolysis"/>
    <property type="evidence" value="ECO:0007669"/>
    <property type="project" value="UniProtKB-KW"/>
</dbReference>
<keyword evidence="14" id="KW-1185">Reference proteome</keyword>
<keyword evidence="9" id="KW-1015">Disulfide bond</keyword>
<evidence type="ECO:0000256" key="9">
    <source>
        <dbReference type="ARBA" id="ARBA00023157"/>
    </source>
</evidence>
<evidence type="ECO:0000256" key="7">
    <source>
        <dbReference type="ARBA" id="ARBA00022837"/>
    </source>
</evidence>
<evidence type="ECO:0000256" key="5">
    <source>
        <dbReference type="ARBA" id="ARBA00022801"/>
    </source>
</evidence>
<dbReference type="AlphaFoldDB" id="A0A9P0D135"/>
<dbReference type="PANTHER" id="PTHR24264">
    <property type="entry name" value="TRYPSIN-RELATED"/>
    <property type="match status" value="1"/>
</dbReference>
<dbReference type="Proteomes" id="UP001153636">
    <property type="component" value="Chromosome 4"/>
</dbReference>
<feature type="domain" description="Peptidase S1" evidence="12">
    <location>
        <begin position="56"/>
        <end position="301"/>
    </location>
</feature>
<evidence type="ECO:0000259" key="12">
    <source>
        <dbReference type="PROSITE" id="PS50240"/>
    </source>
</evidence>
<dbReference type="GO" id="GO:0004252">
    <property type="term" value="F:serine-type endopeptidase activity"/>
    <property type="evidence" value="ECO:0007669"/>
    <property type="project" value="InterPro"/>
</dbReference>
<dbReference type="GO" id="GO:0046872">
    <property type="term" value="F:metal ion binding"/>
    <property type="evidence" value="ECO:0007669"/>
    <property type="project" value="UniProtKB-KW"/>
</dbReference>
<keyword evidence="4" id="KW-0479">Metal-binding</keyword>
<evidence type="ECO:0000256" key="11">
    <source>
        <dbReference type="SAM" id="SignalP"/>
    </source>
</evidence>
<dbReference type="PROSITE" id="PS50240">
    <property type="entry name" value="TRYPSIN_DOM"/>
    <property type="match status" value="1"/>
</dbReference>
<evidence type="ECO:0000313" key="13">
    <source>
        <dbReference type="EMBL" id="CAH1110123.1"/>
    </source>
</evidence>
<gene>
    <name evidence="13" type="ORF">PSYICH_LOCUS9870</name>
</gene>
<dbReference type="InterPro" id="IPR050127">
    <property type="entry name" value="Serine_Proteases_S1"/>
</dbReference>
<evidence type="ECO:0000256" key="1">
    <source>
        <dbReference type="ARBA" id="ARBA00004613"/>
    </source>
</evidence>
<dbReference type="PROSITE" id="PS00134">
    <property type="entry name" value="TRYPSIN_HIS"/>
    <property type="match status" value="1"/>
</dbReference>
<dbReference type="CDD" id="cd00190">
    <property type="entry name" value="Tryp_SPc"/>
    <property type="match status" value="1"/>
</dbReference>
<keyword evidence="11" id="KW-0732">Signal</keyword>
<dbReference type="InterPro" id="IPR001254">
    <property type="entry name" value="Trypsin_dom"/>
</dbReference>
<dbReference type="GO" id="GO:0005615">
    <property type="term" value="C:extracellular space"/>
    <property type="evidence" value="ECO:0007669"/>
    <property type="project" value="TreeGrafter"/>
</dbReference>
<dbReference type="InterPro" id="IPR001314">
    <property type="entry name" value="Peptidase_S1A"/>
</dbReference>
<proteinExistence type="predicted"/>
<keyword evidence="6 10" id="KW-0720">Serine protease</keyword>
<dbReference type="PRINTS" id="PR00722">
    <property type="entry name" value="CHYMOTRYPSIN"/>
</dbReference>
<protein>
    <recommendedName>
        <fullName evidence="12">Peptidase S1 domain-containing protein</fullName>
    </recommendedName>
</protein>
<keyword evidence="2" id="KW-0964">Secreted</keyword>
<dbReference type="InterPro" id="IPR033116">
    <property type="entry name" value="TRYPSIN_SER"/>
</dbReference>
<dbReference type="InterPro" id="IPR009003">
    <property type="entry name" value="Peptidase_S1_PA"/>
</dbReference>
<name>A0A9P0D135_9CUCU</name>
<dbReference type="FunFam" id="2.40.10.10:FF:000078">
    <property type="entry name" value="Serine protease H137"/>
    <property type="match status" value="1"/>
</dbReference>
<evidence type="ECO:0000256" key="10">
    <source>
        <dbReference type="RuleBase" id="RU363034"/>
    </source>
</evidence>
<feature type="chain" id="PRO_5040217930" description="Peptidase S1 domain-containing protein" evidence="11">
    <location>
        <begin position="27"/>
        <end position="301"/>
    </location>
</feature>
<evidence type="ECO:0000313" key="14">
    <source>
        <dbReference type="Proteomes" id="UP001153636"/>
    </source>
</evidence>
<evidence type="ECO:0000256" key="3">
    <source>
        <dbReference type="ARBA" id="ARBA00022670"/>
    </source>
</evidence>
<dbReference type="EMBL" id="OV651816">
    <property type="protein sequence ID" value="CAH1110123.1"/>
    <property type="molecule type" value="Genomic_DNA"/>
</dbReference>
<keyword evidence="3 10" id="KW-0645">Protease</keyword>
<reference evidence="13" key="1">
    <citation type="submission" date="2022-01" db="EMBL/GenBank/DDBJ databases">
        <authorList>
            <person name="King R."/>
        </authorList>
    </citation>
    <scope>NUCLEOTIDE SEQUENCE</scope>
</reference>
<dbReference type="OrthoDB" id="547031at2759"/>
<accession>A0A9P0D135</accession>
<dbReference type="Gene3D" id="2.40.10.10">
    <property type="entry name" value="Trypsin-like serine proteases"/>
    <property type="match status" value="2"/>
</dbReference>
<evidence type="ECO:0000256" key="6">
    <source>
        <dbReference type="ARBA" id="ARBA00022825"/>
    </source>
</evidence>
<organism evidence="13 14">
    <name type="scientific">Psylliodes chrysocephalus</name>
    <dbReference type="NCBI Taxonomy" id="3402493"/>
    <lineage>
        <taxon>Eukaryota</taxon>
        <taxon>Metazoa</taxon>
        <taxon>Ecdysozoa</taxon>
        <taxon>Arthropoda</taxon>
        <taxon>Hexapoda</taxon>
        <taxon>Insecta</taxon>
        <taxon>Pterygota</taxon>
        <taxon>Neoptera</taxon>
        <taxon>Endopterygota</taxon>
        <taxon>Coleoptera</taxon>
        <taxon>Polyphaga</taxon>
        <taxon>Cucujiformia</taxon>
        <taxon>Chrysomeloidea</taxon>
        <taxon>Chrysomelidae</taxon>
        <taxon>Galerucinae</taxon>
        <taxon>Alticini</taxon>
        <taxon>Psylliodes</taxon>
    </lineage>
</organism>
<feature type="signal peptide" evidence="11">
    <location>
        <begin position="1"/>
        <end position="26"/>
    </location>
</feature>